<evidence type="ECO:0000256" key="1">
    <source>
        <dbReference type="ARBA" id="ARBA00003469"/>
    </source>
</evidence>
<keyword evidence="7" id="KW-0663">Pyridoxal phosphate</keyword>
<dbReference type="InterPro" id="IPR027939">
    <property type="entry name" value="NMT1/THI5"/>
</dbReference>
<comment type="pathway">
    <text evidence="2">Cofactor biosynthesis; thiamine diphosphate biosynthesis.</text>
</comment>
<evidence type="ECO:0000256" key="10">
    <source>
        <dbReference type="ARBA" id="ARBA00033171"/>
    </source>
</evidence>
<evidence type="ECO:0000256" key="12">
    <source>
        <dbReference type="SAM" id="SignalP"/>
    </source>
</evidence>
<organism evidence="14">
    <name type="scientific">Uncultured Desulfatiglans sp</name>
    <dbReference type="NCBI Taxonomy" id="1748965"/>
    <lineage>
        <taxon>Bacteria</taxon>
        <taxon>Pseudomonadati</taxon>
        <taxon>Thermodesulfobacteriota</taxon>
        <taxon>Desulfobacteria</taxon>
        <taxon>Desulfatiglandales</taxon>
        <taxon>Desulfatiglandaceae</taxon>
        <taxon>Desulfatiglans</taxon>
        <taxon>environmental samples</taxon>
    </lineage>
</organism>
<evidence type="ECO:0000256" key="6">
    <source>
        <dbReference type="ARBA" id="ARBA00022723"/>
    </source>
</evidence>
<evidence type="ECO:0000256" key="8">
    <source>
        <dbReference type="ARBA" id="ARBA00022977"/>
    </source>
</evidence>
<accession>A0A653AAY4</accession>
<gene>
    <name evidence="14" type="ORF">TRIP_B350232</name>
</gene>
<evidence type="ECO:0000256" key="7">
    <source>
        <dbReference type="ARBA" id="ARBA00022898"/>
    </source>
</evidence>
<feature type="domain" description="SsuA/THI5-like" evidence="13">
    <location>
        <begin position="41"/>
        <end position="249"/>
    </location>
</feature>
<keyword evidence="12" id="KW-0732">Signal</keyword>
<evidence type="ECO:0000256" key="2">
    <source>
        <dbReference type="ARBA" id="ARBA00004948"/>
    </source>
</evidence>
<dbReference type="Gene3D" id="3.40.190.10">
    <property type="entry name" value="Periplasmic binding protein-like II"/>
    <property type="match status" value="2"/>
</dbReference>
<dbReference type="EMBL" id="UPXX01000029">
    <property type="protein sequence ID" value="VBB45165.1"/>
    <property type="molecule type" value="Genomic_DNA"/>
</dbReference>
<dbReference type="InterPro" id="IPR015168">
    <property type="entry name" value="SsuA/THI5"/>
</dbReference>
<proteinExistence type="inferred from homology"/>
<name>A0A653AAY4_UNCDX</name>
<dbReference type="AlphaFoldDB" id="A0A653AAY4"/>
<feature type="chain" id="PRO_5024850991" description="Thiamine pyrimidine synthase" evidence="12">
    <location>
        <begin position="23"/>
        <end position="331"/>
    </location>
</feature>
<dbReference type="PANTHER" id="PTHR31528:SF1">
    <property type="entry name" value="4-AMINO-5-HYDROXYMETHYL-2-METHYLPYRIMIDINE PHOSPHATE SYNTHASE THI11-RELATED"/>
    <property type="match status" value="1"/>
</dbReference>
<reference evidence="14" key="1">
    <citation type="submission" date="2018-07" db="EMBL/GenBank/DDBJ databases">
        <authorList>
            <consortium name="Genoscope - CEA"/>
            <person name="William W."/>
        </authorList>
    </citation>
    <scope>NUCLEOTIDE SEQUENCE</scope>
    <source>
        <strain evidence="14">IK1</strain>
    </source>
</reference>
<evidence type="ECO:0000256" key="3">
    <source>
        <dbReference type="ARBA" id="ARBA00009406"/>
    </source>
</evidence>
<protein>
    <recommendedName>
        <fullName evidence="10">Thiamine pyrimidine synthase</fullName>
    </recommendedName>
</protein>
<keyword evidence="8" id="KW-0784">Thiamine biosynthesis</keyword>
<dbReference type="GO" id="GO:0046872">
    <property type="term" value="F:metal ion binding"/>
    <property type="evidence" value="ECO:0007669"/>
    <property type="project" value="UniProtKB-KW"/>
</dbReference>
<dbReference type="PANTHER" id="PTHR31528">
    <property type="entry name" value="4-AMINO-5-HYDROXYMETHYL-2-METHYLPYRIMIDINE PHOSPHATE SYNTHASE THI11-RELATED"/>
    <property type="match status" value="1"/>
</dbReference>
<keyword evidence="5" id="KW-0808">Transferase</keyword>
<comment type="function">
    <text evidence="1">Responsible for the formation of the pyrimidine heterocycle in the thiamine biosynthesis pathway. Catalyzes the formation of hydroxymethylpyrimidine phosphate (HMP-P) from histidine and pyridoxal phosphate (PLP). The protein uses PLP and the active site histidine to form HMP-P, generating an inactive enzyme. The enzyme can only undergo a single turnover, which suggests it is a suicide enzyme.</text>
</comment>
<evidence type="ECO:0000313" key="14">
    <source>
        <dbReference type="EMBL" id="VBB45165.1"/>
    </source>
</evidence>
<evidence type="ECO:0000259" key="13">
    <source>
        <dbReference type="Pfam" id="PF09084"/>
    </source>
</evidence>
<dbReference type="GO" id="GO:0016740">
    <property type="term" value="F:transferase activity"/>
    <property type="evidence" value="ECO:0007669"/>
    <property type="project" value="UniProtKB-KW"/>
</dbReference>
<dbReference type="SUPFAM" id="SSF53850">
    <property type="entry name" value="Periplasmic binding protein-like II"/>
    <property type="match status" value="1"/>
</dbReference>
<keyword evidence="6" id="KW-0479">Metal-binding</keyword>
<evidence type="ECO:0000256" key="5">
    <source>
        <dbReference type="ARBA" id="ARBA00022679"/>
    </source>
</evidence>
<keyword evidence="9" id="KW-0408">Iron</keyword>
<evidence type="ECO:0000256" key="9">
    <source>
        <dbReference type="ARBA" id="ARBA00023004"/>
    </source>
</evidence>
<feature type="signal peptide" evidence="12">
    <location>
        <begin position="1"/>
        <end position="22"/>
    </location>
</feature>
<comment type="similarity">
    <text evidence="3">Belongs to the NMT1/THI5 family.</text>
</comment>
<comment type="subunit">
    <text evidence="4">Homodimer.</text>
</comment>
<evidence type="ECO:0000256" key="4">
    <source>
        <dbReference type="ARBA" id="ARBA00011738"/>
    </source>
</evidence>
<comment type="catalytic activity">
    <reaction evidence="11">
        <text>N(6)-(pyridoxal phosphate)-L-lysyl-[4-amino-5-hydroxymethyl-2-methylpyrimidine phosphate synthase] + L-histidyl-[4-amino-5-hydroxymethyl-2-methylpyrimidine phosphate synthase] + 2 Fe(3+) + 4 H2O = L-lysyl-[4-amino-5-hydroxymethyl-2-methylpyrimidine phosphate synthase] + (2S)-2-amino-5-hydroxy-4-oxopentanoyl-[4-amino-5-hydroxymethyl-2-methylpyrimidine phosphate synthase] + 4-amino-2-methyl-5-(phosphooxymethyl)pyrimidine + 3-oxopropanoate + 2 Fe(2+) + 2 H(+)</text>
        <dbReference type="Rhea" id="RHEA:65756"/>
        <dbReference type="Rhea" id="RHEA-COMP:16892"/>
        <dbReference type="Rhea" id="RHEA-COMP:16893"/>
        <dbReference type="Rhea" id="RHEA-COMP:16894"/>
        <dbReference type="Rhea" id="RHEA-COMP:16895"/>
        <dbReference type="ChEBI" id="CHEBI:15377"/>
        <dbReference type="ChEBI" id="CHEBI:15378"/>
        <dbReference type="ChEBI" id="CHEBI:29033"/>
        <dbReference type="ChEBI" id="CHEBI:29034"/>
        <dbReference type="ChEBI" id="CHEBI:29969"/>
        <dbReference type="ChEBI" id="CHEBI:29979"/>
        <dbReference type="ChEBI" id="CHEBI:33190"/>
        <dbReference type="ChEBI" id="CHEBI:58354"/>
        <dbReference type="ChEBI" id="CHEBI:143915"/>
        <dbReference type="ChEBI" id="CHEBI:157692"/>
    </reaction>
    <physiologicalReaction direction="left-to-right" evidence="11">
        <dbReference type="Rhea" id="RHEA:65757"/>
    </physiologicalReaction>
</comment>
<sequence>MGRRKMPFLLLAALLWALPVWAAEPAPLKKAAFIPQWVPQAQFAGYYMALEKGFYRAHGIDLTIISGGPANPPADCLTSGQAQFATLWLCTGLEMRDSGIPVVNIAQMVQRSALMLVAKKSSGIRTIQDLQGRKVGVWGPIFQLQPRALFKKLGLDVQFIRQSYSVNLFLRDGVDAASAMWYNEYHTIINAGLNPDELVPFFFHEYGLNFPEDGIYVLEHTLQEDPALCCAFMKASIEGWLYAFDHVEETLDVVMKNLKDAHIPATRVHQKWMLERMHDLMRPASGAWSETGLLLRADYQRAAEMMQKEGFIDAVPEFTSFHKDCTPDAAP</sequence>
<evidence type="ECO:0000256" key="11">
    <source>
        <dbReference type="ARBA" id="ARBA00048179"/>
    </source>
</evidence>
<dbReference type="GO" id="GO:0009228">
    <property type="term" value="P:thiamine biosynthetic process"/>
    <property type="evidence" value="ECO:0007669"/>
    <property type="project" value="UniProtKB-KW"/>
</dbReference>
<dbReference type="Pfam" id="PF09084">
    <property type="entry name" value="NMT1"/>
    <property type="match status" value="1"/>
</dbReference>